<sequence>MQCPKSPSSYLPFSYTKIVQLLQSKAHPQASTLTDSPTNEALALVSLEARSRPSSSVACCCSASAVLPHSQRTRSEQKVSHVE</sequence>
<dbReference type="EMBL" id="CM042052">
    <property type="protein sequence ID" value="KAI3718488.1"/>
    <property type="molecule type" value="Genomic_DNA"/>
</dbReference>
<name>A0ACB9BA64_ARCLA</name>
<organism evidence="1 2">
    <name type="scientific">Arctium lappa</name>
    <name type="common">Greater burdock</name>
    <name type="synonym">Lappa major</name>
    <dbReference type="NCBI Taxonomy" id="4217"/>
    <lineage>
        <taxon>Eukaryota</taxon>
        <taxon>Viridiplantae</taxon>
        <taxon>Streptophyta</taxon>
        <taxon>Embryophyta</taxon>
        <taxon>Tracheophyta</taxon>
        <taxon>Spermatophyta</taxon>
        <taxon>Magnoliopsida</taxon>
        <taxon>eudicotyledons</taxon>
        <taxon>Gunneridae</taxon>
        <taxon>Pentapetalae</taxon>
        <taxon>asterids</taxon>
        <taxon>campanulids</taxon>
        <taxon>Asterales</taxon>
        <taxon>Asteraceae</taxon>
        <taxon>Carduoideae</taxon>
        <taxon>Cardueae</taxon>
        <taxon>Arctiinae</taxon>
        <taxon>Arctium</taxon>
    </lineage>
</organism>
<evidence type="ECO:0000313" key="2">
    <source>
        <dbReference type="Proteomes" id="UP001055879"/>
    </source>
</evidence>
<dbReference type="Proteomes" id="UP001055879">
    <property type="component" value="Linkage Group LG06"/>
</dbReference>
<evidence type="ECO:0000313" key="1">
    <source>
        <dbReference type="EMBL" id="KAI3718488.1"/>
    </source>
</evidence>
<gene>
    <name evidence="1" type="ORF">L6452_19362</name>
</gene>
<reference evidence="2" key="1">
    <citation type="journal article" date="2022" name="Mol. Ecol. Resour.">
        <title>The genomes of chicory, endive, great burdock and yacon provide insights into Asteraceae palaeo-polyploidization history and plant inulin production.</title>
        <authorList>
            <person name="Fan W."/>
            <person name="Wang S."/>
            <person name="Wang H."/>
            <person name="Wang A."/>
            <person name="Jiang F."/>
            <person name="Liu H."/>
            <person name="Zhao H."/>
            <person name="Xu D."/>
            <person name="Zhang Y."/>
        </authorList>
    </citation>
    <scope>NUCLEOTIDE SEQUENCE [LARGE SCALE GENOMIC DNA]</scope>
    <source>
        <strain evidence="2">cv. Niubang</strain>
    </source>
</reference>
<comment type="caution">
    <text evidence="1">The sequence shown here is derived from an EMBL/GenBank/DDBJ whole genome shotgun (WGS) entry which is preliminary data.</text>
</comment>
<reference evidence="1 2" key="2">
    <citation type="journal article" date="2022" name="Mol. Ecol. Resour.">
        <title>The genomes of chicory, endive, great burdock and yacon provide insights into Asteraceae paleo-polyploidization history and plant inulin production.</title>
        <authorList>
            <person name="Fan W."/>
            <person name="Wang S."/>
            <person name="Wang H."/>
            <person name="Wang A."/>
            <person name="Jiang F."/>
            <person name="Liu H."/>
            <person name="Zhao H."/>
            <person name="Xu D."/>
            <person name="Zhang Y."/>
        </authorList>
    </citation>
    <scope>NUCLEOTIDE SEQUENCE [LARGE SCALE GENOMIC DNA]</scope>
    <source>
        <strain evidence="2">cv. Niubang</strain>
    </source>
</reference>
<proteinExistence type="predicted"/>
<protein>
    <submittedName>
        <fullName evidence="1">Uncharacterized protein</fullName>
    </submittedName>
</protein>
<keyword evidence="2" id="KW-1185">Reference proteome</keyword>
<accession>A0ACB9BA64</accession>